<evidence type="ECO:0000256" key="6">
    <source>
        <dbReference type="ARBA" id="ARBA00023136"/>
    </source>
</evidence>
<keyword evidence="6 11" id="KW-0472">Membrane</keyword>
<dbReference type="PANTHER" id="PTHR25466:SF14">
    <property type="entry name" value="BUTYROPHILIN SUBFAMILY 2 MEMBER A2-LIKE-RELATED"/>
    <property type="match status" value="1"/>
</dbReference>
<feature type="transmembrane region" description="Helical" evidence="11">
    <location>
        <begin position="303"/>
        <end position="325"/>
    </location>
</feature>
<dbReference type="Proteomes" id="UP000694700">
    <property type="component" value="Unplaced"/>
</dbReference>
<dbReference type="Pfam" id="PF22705">
    <property type="entry name" value="C2-set_3"/>
    <property type="match status" value="1"/>
</dbReference>
<evidence type="ECO:0000313" key="15">
    <source>
        <dbReference type="Proteomes" id="UP000694700"/>
    </source>
</evidence>
<dbReference type="GO" id="GO:0071222">
    <property type="term" value="P:cellular response to lipopolysaccharide"/>
    <property type="evidence" value="ECO:0007669"/>
    <property type="project" value="TreeGrafter"/>
</dbReference>
<protein>
    <submittedName>
        <fullName evidence="14">HERV-H LTR-associating 2b, tandem duplicate 2</fullName>
    </submittedName>
</protein>
<reference evidence="14" key="1">
    <citation type="submission" date="2025-08" db="UniProtKB">
        <authorList>
            <consortium name="Ensembl"/>
        </authorList>
    </citation>
    <scope>IDENTIFICATION</scope>
</reference>
<dbReference type="GO" id="GO:0042130">
    <property type="term" value="P:negative regulation of T cell proliferation"/>
    <property type="evidence" value="ECO:0007669"/>
    <property type="project" value="TreeGrafter"/>
</dbReference>
<evidence type="ECO:0000256" key="8">
    <source>
        <dbReference type="ARBA" id="ARBA00023170"/>
    </source>
</evidence>
<dbReference type="InterPro" id="IPR007110">
    <property type="entry name" value="Ig-like_dom"/>
</dbReference>
<evidence type="ECO:0000256" key="5">
    <source>
        <dbReference type="ARBA" id="ARBA00022989"/>
    </source>
</evidence>
<keyword evidence="5 11" id="KW-1133">Transmembrane helix</keyword>
<evidence type="ECO:0000256" key="2">
    <source>
        <dbReference type="ARBA" id="ARBA00022475"/>
    </source>
</evidence>
<evidence type="ECO:0000256" key="9">
    <source>
        <dbReference type="ARBA" id="ARBA00023180"/>
    </source>
</evidence>
<dbReference type="PROSITE" id="PS50835">
    <property type="entry name" value="IG_LIKE"/>
    <property type="match status" value="2"/>
</dbReference>
<dbReference type="GO" id="GO:0009897">
    <property type="term" value="C:external side of plasma membrane"/>
    <property type="evidence" value="ECO:0007669"/>
    <property type="project" value="TreeGrafter"/>
</dbReference>
<dbReference type="GO" id="GO:0006955">
    <property type="term" value="P:immune response"/>
    <property type="evidence" value="ECO:0007669"/>
    <property type="project" value="TreeGrafter"/>
</dbReference>
<dbReference type="InterPro" id="IPR051713">
    <property type="entry name" value="T-cell_Activation_Regulation"/>
</dbReference>
<dbReference type="InterPro" id="IPR053896">
    <property type="entry name" value="BTN3A2-like_Ig-C"/>
</dbReference>
<dbReference type="Pfam" id="PF07686">
    <property type="entry name" value="V-set"/>
    <property type="match status" value="1"/>
</dbReference>
<organism evidence="14 15">
    <name type="scientific">Cyprinus carpio</name>
    <name type="common">Common carp</name>
    <dbReference type="NCBI Taxonomy" id="7962"/>
    <lineage>
        <taxon>Eukaryota</taxon>
        <taxon>Metazoa</taxon>
        <taxon>Chordata</taxon>
        <taxon>Craniata</taxon>
        <taxon>Vertebrata</taxon>
        <taxon>Euteleostomi</taxon>
        <taxon>Actinopterygii</taxon>
        <taxon>Neopterygii</taxon>
        <taxon>Teleostei</taxon>
        <taxon>Ostariophysi</taxon>
        <taxon>Cypriniformes</taxon>
        <taxon>Cyprinidae</taxon>
        <taxon>Cyprininae</taxon>
        <taxon>Cyprinus</taxon>
    </lineage>
</organism>
<dbReference type="GO" id="GO:0007166">
    <property type="term" value="P:cell surface receptor signaling pathway"/>
    <property type="evidence" value="ECO:0007669"/>
    <property type="project" value="TreeGrafter"/>
</dbReference>
<dbReference type="PANTHER" id="PTHR25466">
    <property type="entry name" value="T-LYMPHOCYTE ACTIVATION ANTIGEN"/>
    <property type="match status" value="1"/>
</dbReference>
<comment type="subcellular location">
    <subcellularLocation>
        <location evidence="1">Cell membrane</location>
        <topology evidence="1">Single-pass type I membrane protein</topology>
    </subcellularLocation>
</comment>
<evidence type="ECO:0000256" key="12">
    <source>
        <dbReference type="SAM" id="SignalP"/>
    </source>
</evidence>
<dbReference type="AlphaFoldDB" id="A0A8C1ZRQ4"/>
<evidence type="ECO:0000256" key="7">
    <source>
        <dbReference type="ARBA" id="ARBA00023157"/>
    </source>
</evidence>
<feature type="domain" description="Ig-like" evidence="13">
    <location>
        <begin position="15"/>
        <end position="115"/>
    </location>
</feature>
<evidence type="ECO:0000256" key="10">
    <source>
        <dbReference type="ARBA" id="ARBA00023319"/>
    </source>
</evidence>
<evidence type="ECO:0000259" key="13">
    <source>
        <dbReference type="PROSITE" id="PS50835"/>
    </source>
</evidence>
<keyword evidence="10" id="KW-0393">Immunoglobulin domain</keyword>
<dbReference type="InterPro" id="IPR036179">
    <property type="entry name" value="Ig-like_dom_sf"/>
</dbReference>
<feature type="signal peptide" evidence="12">
    <location>
        <begin position="1"/>
        <end position="15"/>
    </location>
</feature>
<keyword evidence="9" id="KW-0325">Glycoprotein</keyword>
<feature type="transmembrane region" description="Helical" evidence="11">
    <location>
        <begin position="332"/>
        <end position="350"/>
    </location>
</feature>
<dbReference type="GO" id="GO:0042102">
    <property type="term" value="P:positive regulation of T cell proliferation"/>
    <property type="evidence" value="ECO:0007669"/>
    <property type="project" value="TreeGrafter"/>
</dbReference>
<dbReference type="FunFam" id="2.60.40.10:FF:000142">
    <property type="entry name" value="V-set domain-containing T-cell activation inhibitor 1"/>
    <property type="match status" value="1"/>
</dbReference>
<evidence type="ECO:0000313" key="14">
    <source>
        <dbReference type="Ensembl" id="ENSCCRP00015094361.1"/>
    </source>
</evidence>
<dbReference type="InterPro" id="IPR013106">
    <property type="entry name" value="Ig_V-set"/>
</dbReference>
<keyword evidence="2" id="KW-1003">Cell membrane</keyword>
<name>A0A8C1ZRQ4_CYPCA</name>
<keyword evidence="3 11" id="KW-0812">Transmembrane</keyword>
<dbReference type="GO" id="GO:0031295">
    <property type="term" value="P:T cell costimulation"/>
    <property type="evidence" value="ECO:0007669"/>
    <property type="project" value="TreeGrafter"/>
</dbReference>
<keyword evidence="7" id="KW-1015">Disulfide bond</keyword>
<dbReference type="InterPro" id="IPR003599">
    <property type="entry name" value="Ig_sub"/>
</dbReference>
<evidence type="ECO:0000256" key="11">
    <source>
        <dbReference type="SAM" id="Phobius"/>
    </source>
</evidence>
<dbReference type="Ensembl" id="ENSCCRT00015097421.1">
    <property type="protein sequence ID" value="ENSCCRP00015094361.1"/>
    <property type="gene ID" value="ENSCCRG00015038050.1"/>
</dbReference>
<proteinExistence type="predicted"/>
<dbReference type="SMART" id="SM00409">
    <property type="entry name" value="IG"/>
    <property type="match status" value="2"/>
</dbReference>
<evidence type="ECO:0000256" key="4">
    <source>
        <dbReference type="ARBA" id="ARBA00022729"/>
    </source>
</evidence>
<keyword evidence="4 12" id="KW-0732">Signal</keyword>
<feature type="domain" description="Ig-like" evidence="13">
    <location>
        <begin position="131"/>
        <end position="197"/>
    </location>
</feature>
<dbReference type="InterPro" id="IPR013783">
    <property type="entry name" value="Ig-like_fold"/>
</dbReference>
<evidence type="ECO:0000256" key="1">
    <source>
        <dbReference type="ARBA" id="ARBA00004251"/>
    </source>
</evidence>
<dbReference type="SUPFAM" id="SSF48726">
    <property type="entry name" value="Immunoglobulin"/>
    <property type="match status" value="2"/>
</dbReference>
<accession>A0A8C1ZRQ4</accession>
<feature type="chain" id="PRO_5034708291" evidence="12">
    <location>
        <begin position="16"/>
        <end position="393"/>
    </location>
</feature>
<dbReference type="Gene3D" id="2.60.40.10">
    <property type="entry name" value="Immunoglobulins"/>
    <property type="match status" value="3"/>
</dbReference>
<sequence length="393" mass="45208">MKLFFLLWILPLTLGDTRVTCIYTEECMLPCTSINLDIIHWYKDKIAVHSFYHNQDQLGHQHADYKGRTSLLPESEIKNGNLSLLIRNISLQDEGRYKCYAATEKTNDEKSVDVSVEAPAKSVNITLNDDTVICSTSGVYPKPKVLWSSDPPAKELPNNVSQTEDQLFTVTSQLNVEAITDTYTYNCSITTNKYSYTASLKQQVASELSANEFIFKCPVTKDFNYSLTLRFSDTILTYDRKTSMEEISEQWRDKVTFHREDGSIKLSHLNQEQLGTYTCESTTAQYRYITQTKVQSSRGLGNVYIIICIGIVLAILLIPLIVHVVKKRKRGVSLFVVLLLLYHDVIYHYFKLIKKKHMEKSFEFKKFSCYLNESAFLTFSYLNLKLYVFTSVC</sequence>
<evidence type="ECO:0000256" key="3">
    <source>
        <dbReference type="ARBA" id="ARBA00022692"/>
    </source>
</evidence>
<keyword evidence="8" id="KW-0675">Receptor</keyword>